<keyword evidence="4 6" id="KW-0133">Cell shape</keyword>
<evidence type="ECO:0000256" key="2">
    <source>
        <dbReference type="ARBA" id="ARBA00022741"/>
    </source>
</evidence>
<evidence type="ECO:0000256" key="4">
    <source>
        <dbReference type="ARBA" id="ARBA00022960"/>
    </source>
</evidence>
<comment type="caution">
    <text evidence="7">The sequence shown here is derived from an EMBL/GenBank/DDBJ whole genome shotgun (WGS) entry which is preliminary data.</text>
</comment>
<evidence type="ECO:0000256" key="5">
    <source>
        <dbReference type="ARBA" id="ARBA00023458"/>
    </source>
</evidence>
<feature type="binding site" evidence="6">
    <location>
        <begin position="221"/>
        <end position="224"/>
    </location>
    <ligand>
        <name>ATP</name>
        <dbReference type="ChEBI" id="CHEBI:30616"/>
    </ligand>
</feature>
<evidence type="ECO:0000313" key="7">
    <source>
        <dbReference type="EMBL" id="MDA0178857.1"/>
    </source>
</evidence>
<dbReference type="GO" id="GO:0005524">
    <property type="term" value="F:ATP binding"/>
    <property type="evidence" value="ECO:0007669"/>
    <property type="project" value="UniProtKB-KW"/>
</dbReference>
<evidence type="ECO:0000256" key="6">
    <source>
        <dbReference type="HAMAP-Rule" id="MF_02207"/>
    </source>
</evidence>
<dbReference type="CDD" id="cd10225">
    <property type="entry name" value="ASKHA_NBD_MreB-like"/>
    <property type="match status" value="1"/>
</dbReference>
<accession>A0A9X3NA08</accession>
<sequence>MPLNGLFGTGRRRHVGRLRSGGDVAIDLGTANTVVYVRGRGIVLSEPSVVAIDQRTGEVHAVGADAQRMIGRTPATISADRPLRHGVIADFEVTEAMLRQFVGKVLHSRFARPRMVICAPSGITEVERRAVEEASLSSGAREVHLIEESLAAAIGAGVDIAEPKGRMVVDIGGGTSEVAIISLGGLVVAKSLRVGGYDLDDAITNHIRLEHRMAIGSQSAEAIKLAAGSAIPLREEIKTSIRGRDLASGLPREIVLTSEEVRQAIASPLADIMAAIHATLEETPPELAADITTEGVLLAGGGSLLRGFDDRVARETGMPVRVADDPLACVATGAGMSLDELDAMPRGRRNRAS</sequence>
<dbReference type="PANTHER" id="PTHR42749">
    <property type="entry name" value="CELL SHAPE-DETERMINING PROTEIN MREB"/>
    <property type="match status" value="1"/>
</dbReference>
<feature type="binding site" evidence="6">
    <location>
        <begin position="301"/>
        <end position="304"/>
    </location>
    <ligand>
        <name>ATP</name>
        <dbReference type="ChEBI" id="CHEBI:30616"/>
    </ligand>
</feature>
<dbReference type="GO" id="GO:0005737">
    <property type="term" value="C:cytoplasm"/>
    <property type="evidence" value="ECO:0007669"/>
    <property type="project" value="UniProtKB-SubCell"/>
</dbReference>
<keyword evidence="2 6" id="KW-0547">Nucleotide-binding</keyword>
<evidence type="ECO:0000256" key="3">
    <source>
        <dbReference type="ARBA" id="ARBA00022840"/>
    </source>
</evidence>
<feature type="binding site" evidence="6">
    <location>
        <begin position="173"/>
        <end position="175"/>
    </location>
    <ligand>
        <name>ATP</name>
        <dbReference type="ChEBI" id="CHEBI:30616"/>
    </ligand>
</feature>
<dbReference type="Proteomes" id="UP001147653">
    <property type="component" value="Unassembled WGS sequence"/>
</dbReference>
<name>A0A9X3NA08_9ACTN</name>
<dbReference type="PRINTS" id="PR01652">
    <property type="entry name" value="SHAPEPROTEIN"/>
</dbReference>
<keyword evidence="1 6" id="KW-0963">Cytoplasm</keyword>
<dbReference type="InterPro" id="IPR043129">
    <property type="entry name" value="ATPase_NBD"/>
</dbReference>
<reference evidence="7" key="1">
    <citation type="submission" date="2022-10" db="EMBL/GenBank/DDBJ databases">
        <title>The WGS of Solirubrobacter phytolaccae KCTC 29190.</title>
        <authorList>
            <person name="Jiang Z."/>
        </authorList>
    </citation>
    <scope>NUCLEOTIDE SEQUENCE</scope>
    <source>
        <strain evidence="7">KCTC 29190</strain>
    </source>
</reference>
<dbReference type="InterPro" id="IPR004753">
    <property type="entry name" value="MreB"/>
</dbReference>
<comment type="similarity">
    <text evidence="5 6">Belongs to the FtsA/MreB family.</text>
</comment>
<dbReference type="Pfam" id="PF06723">
    <property type="entry name" value="MreB_Mbl"/>
    <property type="match status" value="1"/>
</dbReference>
<comment type="subcellular location">
    <subcellularLocation>
        <location evidence="6">Cytoplasm</location>
    </subcellularLocation>
    <text evidence="6">Membrane-associated.</text>
</comment>
<dbReference type="Gene3D" id="3.30.420.40">
    <property type="match status" value="3"/>
</dbReference>
<dbReference type="NCBIfam" id="TIGR00904">
    <property type="entry name" value="mreB"/>
    <property type="match status" value="1"/>
</dbReference>
<comment type="function">
    <text evidence="6">Forms membrane-associated dynamic filaments that are essential for cell shape determination. Acts by regulating cell wall synthesis and cell elongation, and thus cell shape. A feedback loop between cell geometry and MreB localization may maintain elongated cell shape by targeting cell wall growth to regions of negative cell wall curvature.</text>
</comment>
<dbReference type="RefSeq" id="WP_270023126.1">
    <property type="nucleotide sequence ID" value="NZ_JAPDDP010000002.1"/>
</dbReference>
<proteinExistence type="inferred from homology"/>
<dbReference type="AlphaFoldDB" id="A0A9X3NA08"/>
<dbReference type="HAMAP" id="MF_02207">
    <property type="entry name" value="MreB"/>
    <property type="match status" value="1"/>
</dbReference>
<organism evidence="7 8">
    <name type="scientific">Solirubrobacter phytolaccae</name>
    <dbReference type="NCBI Taxonomy" id="1404360"/>
    <lineage>
        <taxon>Bacteria</taxon>
        <taxon>Bacillati</taxon>
        <taxon>Actinomycetota</taxon>
        <taxon>Thermoleophilia</taxon>
        <taxon>Solirubrobacterales</taxon>
        <taxon>Solirubrobacteraceae</taxon>
        <taxon>Solirubrobacter</taxon>
    </lineage>
</organism>
<evidence type="ECO:0000313" key="8">
    <source>
        <dbReference type="Proteomes" id="UP001147653"/>
    </source>
</evidence>
<dbReference type="NCBIfam" id="NF010539">
    <property type="entry name" value="PRK13927.1"/>
    <property type="match status" value="1"/>
</dbReference>
<dbReference type="InterPro" id="IPR056546">
    <property type="entry name" value="MreB_MamK-like"/>
</dbReference>
<evidence type="ECO:0000256" key="1">
    <source>
        <dbReference type="ARBA" id="ARBA00022490"/>
    </source>
</evidence>
<keyword evidence="3 6" id="KW-0067">ATP-binding</keyword>
<comment type="subunit">
    <text evidence="6">Forms polymers.</text>
</comment>
<dbReference type="GO" id="GO:0000902">
    <property type="term" value="P:cell morphogenesis"/>
    <property type="evidence" value="ECO:0007669"/>
    <property type="project" value="InterPro"/>
</dbReference>
<dbReference type="EMBL" id="JAPDDP010000002">
    <property type="protein sequence ID" value="MDA0178857.1"/>
    <property type="molecule type" value="Genomic_DNA"/>
</dbReference>
<dbReference type="GO" id="GO:0008360">
    <property type="term" value="P:regulation of cell shape"/>
    <property type="evidence" value="ECO:0007669"/>
    <property type="project" value="UniProtKB-UniRule"/>
</dbReference>
<dbReference type="PANTHER" id="PTHR42749:SF1">
    <property type="entry name" value="CELL SHAPE-DETERMINING PROTEIN MREB"/>
    <property type="match status" value="1"/>
</dbReference>
<keyword evidence="8" id="KW-1185">Reference proteome</keyword>
<feature type="binding site" evidence="6">
    <location>
        <begin position="30"/>
        <end position="32"/>
    </location>
    <ligand>
        <name>ATP</name>
        <dbReference type="ChEBI" id="CHEBI:30616"/>
    </ligand>
</feature>
<dbReference type="SUPFAM" id="SSF53067">
    <property type="entry name" value="Actin-like ATPase domain"/>
    <property type="match status" value="2"/>
</dbReference>
<protein>
    <recommendedName>
        <fullName evidence="6">Cell shape-determining protein MreB</fullName>
    </recommendedName>
</protein>
<gene>
    <name evidence="6" type="primary">mreB</name>
    <name evidence="7" type="ORF">OJ997_01010</name>
</gene>